<dbReference type="OrthoDB" id="2432142at2759"/>
<proteinExistence type="predicted"/>
<evidence type="ECO:0000313" key="2">
    <source>
        <dbReference type="Proteomes" id="UP000789342"/>
    </source>
</evidence>
<dbReference type="AlphaFoldDB" id="A0A9N9I9Z8"/>
<gene>
    <name evidence="1" type="ORF">AMORRO_LOCUS13792</name>
</gene>
<protein>
    <submittedName>
        <fullName evidence="1">10564_t:CDS:1</fullName>
    </submittedName>
</protein>
<dbReference type="Proteomes" id="UP000789342">
    <property type="component" value="Unassembled WGS sequence"/>
</dbReference>
<comment type="caution">
    <text evidence="1">The sequence shown here is derived from an EMBL/GenBank/DDBJ whole genome shotgun (WGS) entry which is preliminary data.</text>
</comment>
<reference evidence="1" key="1">
    <citation type="submission" date="2021-06" db="EMBL/GenBank/DDBJ databases">
        <authorList>
            <person name="Kallberg Y."/>
            <person name="Tangrot J."/>
            <person name="Rosling A."/>
        </authorList>
    </citation>
    <scope>NUCLEOTIDE SEQUENCE</scope>
    <source>
        <strain evidence="1">CL551</strain>
    </source>
</reference>
<feature type="non-terminal residue" evidence="1">
    <location>
        <position position="1"/>
    </location>
</feature>
<accession>A0A9N9I9Z8</accession>
<evidence type="ECO:0000313" key="1">
    <source>
        <dbReference type="EMBL" id="CAG8727950.1"/>
    </source>
</evidence>
<dbReference type="EMBL" id="CAJVPV010025040">
    <property type="protein sequence ID" value="CAG8727950.1"/>
    <property type="molecule type" value="Genomic_DNA"/>
</dbReference>
<organism evidence="1 2">
    <name type="scientific">Acaulospora morrowiae</name>
    <dbReference type="NCBI Taxonomy" id="94023"/>
    <lineage>
        <taxon>Eukaryota</taxon>
        <taxon>Fungi</taxon>
        <taxon>Fungi incertae sedis</taxon>
        <taxon>Mucoromycota</taxon>
        <taxon>Glomeromycotina</taxon>
        <taxon>Glomeromycetes</taxon>
        <taxon>Diversisporales</taxon>
        <taxon>Acaulosporaceae</taxon>
        <taxon>Acaulospora</taxon>
    </lineage>
</organism>
<name>A0A9N9I9Z8_9GLOM</name>
<sequence>KSRFLEPIPEEVDDRMADLIDDMTEKELFNMSMRRRLNIAKSIVRIEEQPAIDQLIRQFNDDYEDPPPPMMFT</sequence>
<keyword evidence="2" id="KW-1185">Reference proteome</keyword>